<accession>A0A218WXC0</accession>
<name>A0A218WXC0_PUNGR</name>
<protein>
    <submittedName>
        <fullName evidence="1">Uncharacterized protein</fullName>
    </submittedName>
</protein>
<dbReference type="EMBL" id="MTKT01002945">
    <property type="protein sequence ID" value="OWM76891.1"/>
    <property type="molecule type" value="Genomic_DNA"/>
</dbReference>
<comment type="caution">
    <text evidence="1">The sequence shown here is derived from an EMBL/GenBank/DDBJ whole genome shotgun (WGS) entry which is preliminary data.</text>
</comment>
<organism evidence="1 2">
    <name type="scientific">Punica granatum</name>
    <name type="common">Pomegranate</name>
    <dbReference type="NCBI Taxonomy" id="22663"/>
    <lineage>
        <taxon>Eukaryota</taxon>
        <taxon>Viridiplantae</taxon>
        <taxon>Streptophyta</taxon>
        <taxon>Embryophyta</taxon>
        <taxon>Tracheophyta</taxon>
        <taxon>Spermatophyta</taxon>
        <taxon>Magnoliopsida</taxon>
        <taxon>eudicotyledons</taxon>
        <taxon>Gunneridae</taxon>
        <taxon>Pentapetalae</taxon>
        <taxon>rosids</taxon>
        <taxon>malvids</taxon>
        <taxon>Myrtales</taxon>
        <taxon>Lythraceae</taxon>
        <taxon>Punica</taxon>
    </lineage>
</organism>
<reference evidence="2" key="1">
    <citation type="journal article" date="2017" name="Plant J.">
        <title>The pomegranate (Punica granatum L.) genome and the genomics of punicalagin biosynthesis.</title>
        <authorList>
            <person name="Qin G."/>
            <person name="Xu C."/>
            <person name="Ming R."/>
            <person name="Tang H."/>
            <person name="Guyot R."/>
            <person name="Kramer E.M."/>
            <person name="Hu Y."/>
            <person name="Yi X."/>
            <person name="Qi Y."/>
            <person name="Xu X."/>
            <person name="Gao Z."/>
            <person name="Pan H."/>
            <person name="Jian J."/>
            <person name="Tian Y."/>
            <person name="Yue Z."/>
            <person name="Xu Y."/>
        </authorList>
    </citation>
    <scope>NUCLEOTIDE SEQUENCE [LARGE SCALE GENOMIC DNA]</scope>
    <source>
        <strain evidence="2">cv. Dabenzi</strain>
    </source>
</reference>
<dbReference type="Proteomes" id="UP000197138">
    <property type="component" value="Unassembled WGS sequence"/>
</dbReference>
<proteinExistence type="predicted"/>
<evidence type="ECO:0000313" key="2">
    <source>
        <dbReference type="Proteomes" id="UP000197138"/>
    </source>
</evidence>
<evidence type="ECO:0000313" key="1">
    <source>
        <dbReference type="EMBL" id="OWM76891.1"/>
    </source>
</evidence>
<dbReference type="AlphaFoldDB" id="A0A218WXC0"/>
<sequence>MNSDFLLCRAVFCIPTQVMVWTIADIIVWNGEPKWGADNDVEAADSGACGGGTPECARGVPGDMGGGKCLNGAPEYAIGMPAIIGGGGGPYIVSV</sequence>
<gene>
    <name evidence="1" type="ORF">CDL15_Pgr028127</name>
</gene>